<dbReference type="RefSeq" id="WP_189458801.1">
    <property type="nucleotide sequence ID" value="NZ_BMYO01000002.1"/>
</dbReference>
<gene>
    <name evidence="2" type="ORF">GCM10007350_07230</name>
</gene>
<keyword evidence="1" id="KW-0812">Transmembrane</keyword>
<dbReference type="EMBL" id="BMYO01000002">
    <property type="protein sequence ID" value="GHD58026.1"/>
    <property type="molecule type" value="Genomic_DNA"/>
</dbReference>
<feature type="transmembrane region" description="Helical" evidence="1">
    <location>
        <begin position="104"/>
        <end position="123"/>
    </location>
</feature>
<sequence>MTARRTDPGEPPLDFGDRLACAALGGLFGALYGLLLALLLMWLFAGRISLGTTIAGSAALFAVIGFIRGPVVGDLLGALAHFWYGIFNGLADYTPDTPPHDTERTLKTLFYFGFATGALIWLAL</sequence>
<evidence type="ECO:0000313" key="2">
    <source>
        <dbReference type="EMBL" id="GHD58026.1"/>
    </source>
</evidence>
<reference evidence="3" key="1">
    <citation type="journal article" date="2019" name="Int. J. Syst. Evol. Microbiol.">
        <title>The Global Catalogue of Microorganisms (GCM) 10K type strain sequencing project: providing services to taxonomists for standard genome sequencing and annotation.</title>
        <authorList>
            <consortium name="The Broad Institute Genomics Platform"/>
            <consortium name="The Broad Institute Genome Sequencing Center for Infectious Disease"/>
            <person name="Wu L."/>
            <person name="Ma J."/>
        </authorList>
    </citation>
    <scope>NUCLEOTIDE SEQUENCE [LARGE SCALE GENOMIC DNA]</scope>
    <source>
        <strain evidence="3">KCTC 23701</strain>
    </source>
</reference>
<keyword evidence="3" id="KW-1185">Reference proteome</keyword>
<proteinExistence type="predicted"/>
<comment type="caution">
    <text evidence="2">The sequence shown here is derived from an EMBL/GenBank/DDBJ whole genome shotgun (WGS) entry which is preliminary data.</text>
</comment>
<protein>
    <submittedName>
        <fullName evidence="2">Uncharacterized protein</fullName>
    </submittedName>
</protein>
<keyword evidence="1" id="KW-1133">Transmembrane helix</keyword>
<evidence type="ECO:0000256" key="1">
    <source>
        <dbReference type="SAM" id="Phobius"/>
    </source>
</evidence>
<feature type="transmembrane region" description="Helical" evidence="1">
    <location>
        <begin position="57"/>
        <end position="84"/>
    </location>
</feature>
<evidence type="ECO:0000313" key="3">
    <source>
        <dbReference type="Proteomes" id="UP000604737"/>
    </source>
</evidence>
<name>A0ABQ3GXY3_9NEIS</name>
<feature type="transmembrane region" description="Helical" evidence="1">
    <location>
        <begin position="22"/>
        <end position="45"/>
    </location>
</feature>
<keyword evidence="1" id="KW-0472">Membrane</keyword>
<accession>A0ABQ3GXY3</accession>
<organism evidence="2 3">
    <name type="scientific">Jeongeupia chitinilytica</name>
    <dbReference type="NCBI Taxonomy" id="1041641"/>
    <lineage>
        <taxon>Bacteria</taxon>
        <taxon>Pseudomonadati</taxon>
        <taxon>Pseudomonadota</taxon>
        <taxon>Betaproteobacteria</taxon>
        <taxon>Neisseriales</taxon>
        <taxon>Chitinibacteraceae</taxon>
        <taxon>Jeongeupia</taxon>
    </lineage>
</organism>
<dbReference type="Proteomes" id="UP000604737">
    <property type="component" value="Unassembled WGS sequence"/>
</dbReference>